<evidence type="ECO:0000313" key="2">
    <source>
        <dbReference type="Proteomes" id="UP001233271"/>
    </source>
</evidence>
<dbReference type="KEGG" id="ccac:CcaHIS019_0401490"/>
<dbReference type="EMBL" id="AP028215">
    <property type="protein sequence ID" value="BEI91329.1"/>
    <property type="molecule type" value="Genomic_DNA"/>
</dbReference>
<protein>
    <submittedName>
        <fullName evidence="1">Uncharacterized protein</fullName>
    </submittedName>
</protein>
<gene>
    <name evidence="1" type="ORF">CcaverHIS019_0401490</name>
</gene>
<sequence length="160" mass="18521">MQSGVFFSFVDFYLQHEIGGTLWEPPLSSSNAGGRILLSRPNPNLIIRRLGPLWEQSDQVQRNIMNGFVCMVDPDNRVHLTRLWEKIFRYVTGEIAVVIATQMVDLTAPIGAYFEIKKDVDGWWLLLSRDRQNGIELILHGVFDQYREEVKMRLVELEEA</sequence>
<dbReference type="RefSeq" id="XP_060456594.1">
    <property type="nucleotide sequence ID" value="XM_060599952.1"/>
</dbReference>
<reference evidence="1" key="1">
    <citation type="journal article" date="2023" name="BMC Genomics">
        <title>Chromosome-level genome assemblies of Cutaneotrichosporon spp. (Trichosporonales, Basidiomycota) reveal imbalanced evolution between nucleotide sequences and chromosome synteny.</title>
        <authorList>
            <person name="Kobayashi Y."/>
            <person name="Kayamori A."/>
            <person name="Aoki K."/>
            <person name="Shiwa Y."/>
            <person name="Matsutani M."/>
            <person name="Fujita N."/>
            <person name="Sugita T."/>
            <person name="Iwasaki W."/>
            <person name="Tanaka N."/>
            <person name="Takashima M."/>
        </authorList>
    </citation>
    <scope>NUCLEOTIDE SEQUENCE</scope>
    <source>
        <strain evidence="1">HIS019</strain>
    </source>
</reference>
<dbReference type="GeneID" id="85495199"/>
<proteinExistence type="predicted"/>
<evidence type="ECO:0000313" key="1">
    <source>
        <dbReference type="EMBL" id="BEI91329.1"/>
    </source>
</evidence>
<name>A0AA48L3K7_9TREE</name>
<dbReference type="AlphaFoldDB" id="A0AA48L3K7"/>
<keyword evidence="2" id="KW-1185">Reference proteome</keyword>
<organism evidence="1 2">
    <name type="scientific">Cutaneotrichosporon cavernicola</name>
    <dbReference type="NCBI Taxonomy" id="279322"/>
    <lineage>
        <taxon>Eukaryota</taxon>
        <taxon>Fungi</taxon>
        <taxon>Dikarya</taxon>
        <taxon>Basidiomycota</taxon>
        <taxon>Agaricomycotina</taxon>
        <taxon>Tremellomycetes</taxon>
        <taxon>Trichosporonales</taxon>
        <taxon>Trichosporonaceae</taxon>
        <taxon>Cutaneotrichosporon</taxon>
    </lineage>
</organism>
<dbReference type="Proteomes" id="UP001233271">
    <property type="component" value="Chromosome 4"/>
</dbReference>
<accession>A0AA48L3K7</accession>